<name>A0ABW3KBE4_9BACT</name>
<evidence type="ECO:0000313" key="3">
    <source>
        <dbReference type="Proteomes" id="UP001597112"/>
    </source>
</evidence>
<protein>
    <submittedName>
        <fullName evidence="2">Cyclophilin-like fold protein</fullName>
    </submittedName>
</protein>
<dbReference type="InterPro" id="IPR029000">
    <property type="entry name" value="Cyclophilin-like_dom_sf"/>
</dbReference>
<dbReference type="RefSeq" id="WP_377586145.1">
    <property type="nucleotide sequence ID" value="NZ_JBHTKA010000016.1"/>
</dbReference>
<organism evidence="2 3">
    <name type="scientific">Ohtaekwangia kribbensis</name>
    <dbReference type="NCBI Taxonomy" id="688913"/>
    <lineage>
        <taxon>Bacteria</taxon>
        <taxon>Pseudomonadati</taxon>
        <taxon>Bacteroidota</taxon>
        <taxon>Cytophagia</taxon>
        <taxon>Cytophagales</taxon>
        <taxon>Fulvivirgaceae</taxon>
        <taxon>Ohtaekwangia</taxon>
    </lineage>
</organism>
<accession>A0ABW3KBE4</accession>
<dbReference type="Gene3D" id="2.40.100.20">
    <property type="match status" value="1"/>
</dbReference>
<dbReference type="EMBL" id="JBHTKA010000016">
    <property type="protein sequence ID" value="MFD1003439.1"/>
    <property type="molecule type" value="Genomic_DNA"/>
</dbReference>
<feature type="domain" description="Cyclophilin-like" evidence="1">
    <location>
        <begin position="45"/>
        <end position="153"/>
    </location>
</feature>
<sequence>MKYTFNILICILPLLIAGNTILVYKNFQDSNISSNNPRMPGTINIKTGDKIFTATLLDNATAMAFKAMLPLTINMTELNGNEKYFRLPADLQANASNPGTIKTGDLMLWGANTIVLFYKSFSTSYTYTKVGKIDDPTGLAAALGSDDVKVTFELRQER</sequence>
<evidence type="ECO:0000313" key="2">
    <source>
        <dbReference type="EMBL" id="MFD1003439.1"/>
    </source>
</evidence>
<dbReference type="SUPFAM" id="SSF50891">
    <property type="entry name" value="Cyclophilin-like"/>
    <property type="match status" value="1"/>
</dbReference>
<dbReference type="Pfam" id="PF18050">
    <property type="entry name" value="Cyclophil_like2"/>
    <property type="match status" value="1"/>
</dbReference>
<keyword evidence="3" id="KW-1185">Reference proteome</keyword>
<reference evidence="3" key="1">
    <citation type="journal article" date="2019" name="Int. J. Syst. Evol. Microbiol.">
        <title>The Global Catalogue of Microorganisms (GCM) 10K type strain sequencing project: providing services to taxonomists for standard genome sequencing and annotation.</title>
        <authorList>
            <consortium name="The Broad Institute Genomics Platform"/>
            <consortium name="The Broad Institute Genome Sequencing Center for Infectious Disease"/>
            <person name="Wu L."/>
            <person name="Ma J."/>
        </authorList>
    </citation>
    <scope>NUCLEOTIDE SEQUENCE [LARGE SCALE GENOMIC DNA]</scope>
    <source>
        <strain evidence="3">CCUG 58938</strain>
    </source>
</reference>
<evidence type="ECO:0000259" key="1">
    <source>
        <dbReference type="Pfam" id="PF18050"/>
    </source>
</evidence>
<dbReference type="Proteomes" id="UP001597112">
    <property type="component" value="Unassembled WGS sequence"/>
</dbReference>
<comment type="caution">
    <text evidence="2">The sequence shown here is derived from an EMBL/GenBank/DDBJ whole genome shotgun (WGS) entry which is preliminary data.</text>
</comment>
<dbReference type="InterPro" id="IPR041183">
    <property type="entry name" value="Cyclophilin-like"/>
</dbReference>
<gene>
    <name evidence="2" type="ORF">ACFQ21_29210</name>
</gene>
<proteinExistence type="predicted"/>